<keyword evidence="4" id="KW-1185">Reference proteome</keyword>
<evidence type="ECO:0000256" key="1">
    <source>
        <dbReference type="SAM" id="MobiDB-lite"/>
    </source>
</evidence>
<reference evidence="3" key="1">
    <citation type="journal article" date="2013" name="Philos. Trans. R. Soc. Lond., B, Biol. Sci.">
        <title>Functional endogenous viral elements in the genome of the parasitoid wasp Cotesia congregata: insights into the evolutionary dynamics of bracoviruses.</title>
        <authorList>
            <person name="Bezier A."/>
            <person name="Louis F."/>
            <person name="Jancek S."/>
            <person name="Periquet G."/>
            <person name="Theze J."/>
            <person name="Gyapay G."/>
            <person name="Musset K."/>
            <person name="Lesobre J."/>
            <person name="Lenoble P."/>
            <person name="Dupuy C."/>
            <person name="Gundersen-Rindal D."/>
            <person name="Herniou E.A.Drezen.J.M."/>
        </authorList>
    </citation>
    <scope>NUCLEOTIDE SEQUENCE</scope>
</reference>
<sequence length="114" mass="12797">MICCGSSLAQLKPKSFRIHEFFLKNLLLSISLLTRHFKLIYLSTGFSDGVFTAVDAYPQQYPYSQQYSGQYGSGNQQATVENGNVVQQTIGQIWSFNPPPQSPPAVYYPTNRNP</sequence>
<accession>S6CWF9</accession>
<reference evidence="2" key="2">
    <citation type="submission" date="2021-04" db="EMBL/GenBank/DDBJ databases">
        <authorList>
            <person name="Chebbi M.A.C M."/>
        </authorList>
    </citation>
    <scope>NUCLEOTIDE SEQUENCE</scope>
</reference>
<dbReference type="AlphaFoldDB" id="S6CWF9"/>
<organism evidence="3">
    <name type="scientific">Cotesia congregata</name>
    <name type="common">Parasitoid wasp</name>
    <name type="synonym">Apanteles congregatus</name>
    <dbReference type="NCBI Taxonomy" id="51543"/>
    <lineage>
        <taxon>Eukaryota</taxon>
        <taxon>Metazoa</taxon>
        <taxon>Ecdysozoa</taxon>
        <taxon>Arthropoda</taxon>
        <taxon>Hexapoda</taxon>
        <taxon>Insecta</taxon>
        <taxon>Pterygota</taxon>
        <taxon>Neoptera</taxon>
        <taxon>Endopterygota</taxon>
        <taxon>Hymenoptera</taxon>
        <taxon>Apocrita</taxon>
        <taxon>Ichneumonoidea</taxon>
        <taxon>Braconidae</taxon>
        <taxon>Microgastrinae</taxon>
        <taxon>Cotesia</taxon>
    </lineage>
</organism>
<proteinExistence type="predicted"/>
<evidence type="ECO:0000313" key="2">
    <source>
        <dbReference type="EMBL" id="CAG5092371.1"/>
    </source>
</evidence>
<dbReference type="Proteomes" id="UP000786811">
    <property type="component" value="Unassembled WGS sequence"/>
</dbReference>
<feature type="compositionally biased region" description="Low complexity" evidence="1">
    <location>
        <begin position="104"/>
        <end position="114"/>
    </location>
</feature>
<feature type="region of interest" description="Disordered" evidence="1">
    <location>
        <begin position="93"/>
        <end position="114"/>
    </location>
</feature>
<evidence type="ECO:0000313" key="3">
    <source>
        <dbReference type="EMBL" id="CCQ71114.1"/>
    </source>
</evidence>
<dbReference type="EMBL" id="HF586473">
    <property type="protein sequence ID" value="CCQ71114.1"/>
    <property type="molecule type" value="Genomic_DNA"/>
</dbReference>
<protein>
    <submittedName>
        <fullName evidence="2">Cc_single_20.3</fullName>
    </submittedName>
</protein>
<evidence type="ECO:0000313" key="4">
    <source>
        <dbReference type="Proteomes" id="UP000786811"/>
    </source>
</evidence>
<name>S6CWF9_COTCN</name>
<gene>
    <name evidence="3" type="primary">CcBV_20.3</name>
    <name evidence="2" type="ORF">HICCMSTLAB_LOCUS6091</name>
</gene>
<dbReference type="EMBL" id="CAJNRD030001120">
    <property type="protein sequence ID" value="CAG5092371.1"/>
    <property type="molecule type" value="Genomic_DNA"/>
</dbReference>